<protein>
    <submittedName>
        <fullName evidence="1">Unannotated protein</fullName>
    </submittedName>
</protein>
<evidence type="ECO:0000313" key="2">
    <source>
        <dbReference type="EMBL" id="CAB4561452.1"/>
    </source>
</evidence>
<proteinExistence type="predicted"/>
<dbReference type="AlphaFoldDB" id="A0A6J6BWQ3"/>
<dbReference type="EMBL" id="CAEZST010000005">
    <property type="protein sequence ID" value="CAB4543611.1"/>
    <property type="molecule type" value="Genomic_DNA"/>
</dbReference>
<gene>
    <name evidence="1" type="ORF">UFOPK1503_00432</name>
    <name evidence="2" type="ORF">UFOPK1693_00049</name>
</gene>
<sequence length="127" mass="14457">MSLAEKMYVPAGIQVPCVNLAGDVNLQDIQPWAANFETAKKMVSEGSAPALFIFVENSTALTKQLPKLTKLWAQKVNFWLFYPKAPHLDTDLNRDKTWAIMLKQGMKGTRQVGIDKFWSCLYYKNKD</sequence>
<name>A0A6J6BWQ3_9ZZZZ</name>
<dbReference type="EMBL" id="CAEZTO010000001">
    <property type="protein sequence ID" value="CAB4561452.1"/>
    <property type="molecule type" value="Genomic_DNA"/>
</dbReference>
<evidence type="ECO:0000313" key="1">
    <source>
        <dbReference type="EMBL" id="CAB4543611.1"/>
    </source>
</evidence>
<reference evidence="1" key="1">
    <citation type="submission" date="2020-05" db="EMBL/GenBank/DDBJ databases">
        <authorList>
            <person name="Chiriac C."/>
            <person name="Salcher M."/>
            <person name="Ghai R."/>
            <person name="Kavagutti S V."/>
        </authorList>
    </citation>
    <scope>NUCLEOTIDE SEQUENCE</scope>
</reference>
<accession>A0A6J6BWQ3</accession>
<organism evidence="1">
    <name type="scientific">freshwater metagenome</name>
    <dbReference type="NCBI Taxonomy" id="449393"/>
    <lineage>
        <taxon>unclassified sequences</taxon>
        <taxon>metagenomes</taxon>
        <taxon>ecological metagenomes</taxon>
    </lineage>
</organism>